<dbReference type="CDD" id="cd00920">
    <property type="entry name" value="Cupredoxin"/>
    <property type="match status" value="1"/>
</dbReference>
<feature type="domain" description="Plastocyanin-like" evidence="6">
    <location>
        <begin position="203"/>
        <end position="310"/>
    </location>
</feature>
<dbReference type="Pfam" id="PF07732">
    <property type="entry name" value="Cu-oxidase_3"/>
    <property type="match status" value="1"/>
</dbReference>
<dbReference type="PANTHER" id="PTHR11709:SF394">
    <property type="entry name" value="FI03373P-RELATED"/>
    <property type="match status" value="1"/>
</dbReference>
<dbReference type="CDD" id="cd04202">
    <property type="entry name" value="CuRO_D2_2dMcoN_like"/>
    <property type="match status" value="1"/>
</dbReference>
<evidence type="ECO:0000259" key="7">
    <source>
        <dbReference type="Pfam" id="PF13473"/>
    </source>
</evidence>
<dbReference type="GO" id="GO:0005507">
    <property type="term" value="F:copper ion binding"/>
    <property type="evidence" value="ECO:0007669"/>
    <property type="project" value="InterPro"/>
</dbReference>
<feature type="domain" description="Plastocyanin-like" evidence="5">
    <location>
        <begin position="341"/>
        <end position="435"/>
    </location>
</feature>
<accession>A0A6J6DRI3</accession>
<dbReference type="EMBL" id="CAEZTS010000004">
    <property type="protein sequence ID" value="CAB4565814.1"/>
    <property type="molecule type" value="Genomic_DNA"/>
</dbReference>
<evidence type="ECO:0000313" key="8">
    <source>
        <dbReference type="EMBL" id="CAB4565814.1"/>
    </source>
</evidence>
<protein>
    <submittedName>
        <fullName evidence="8">Unannotated protein</fullName>
    </submittedName>
</protein>
<dbReference type="InterPro" id="IPR028096">
    <property type="entry name" value="EfeO_Cupredoxin"/>
</dbReference>
<dbReference type="InterPro" id="IPR011707">
    <property type="entry name" value="Cu-oxidase-like_N"/>
</dbReference>
<evidence type="ECO:0000259" key="6">
    <source>
        <dbReference type="Pfam" id="PF07732"/>
    </source>
</evidence>
<keyword evidence="4" id="KW-0472">Membrane</keyword>
<dbReference type="Pfam" id="PF07731">
    <property type="entry name" value="Cu-oxidase_2"/>
    <property type="match status" value="1"/>
</dbReference>
<dbReference type="InterPro" id="IPR008972">
    <property type="entry name" value="Cupredoxin"/>
</dbReference>
<evidence type="ECO:0000256" key="3">
    <source>
        <dbReference type="ARBA" id="ARBA00023008"/>
    </source>
</evidence>
<evidence type="ECO:0000256" key="2">
    <source>
        <dbReference type="ARBA" id="ARBA00023002"/>
    </source>
</evidence>
<organism evidence="8">
    <name type="scientific">freshwater metagenome</name>
    <dbReference type="NCBI Taxonomy" id="449393"/>
    <lineage>
        <taxon>unclassified sequences</taxon>
        <taxon>metagenomes</taxon>
        <taxon>ecological metagenomes</taxon>
    </lineage>
</organism>
<evidence type="ECO:0000256" key="1">
    <source>
        <dbReference type="ARBA" id="ARBA00022723"/>
    </source>
</evidence>
<dbReference type="InterPro" id="IPR045087">
    <property type="entry name" value="Cu-oxidase_fam"/>
</dbReference>
<evidence type="ECO:0000259" key="5">
    <source>
        <dbReference type="Pfam" id="PF07731"/>
    </source>
</evidence>
<feature type="transmembrane region" description="Helical" evidence="4">
    <location>
        <begin position="12"/>
        <end position="31"/>
    </location>
</feature>
<proteinExistence type="predicted"/>
<feature type="domain" description="EfeO-type cupredoxin-like" evidence="7">
    <location>
        <begin position="36"/>
        <end position="133"/>
    </location>
</feature>
<dbReference type="Pfam" id="PF13473">
    <property type="entry name" value="Cupredoxin_1"/>
    <property type="match status" value="1"/>
</dbReference>
<keyword evidence="3" id="KW-0186">Copper</keyword>
<gene>
    <name evidence="8" type="ORF">UFOPK1722_00080</name>
</gene>
<sequence length="451" mass="47973">MNRDDRSVLTWGSFGVAVAALFVAIASWTGLTDTGSGDAPSEGSGPTVVDVQLSEFAITPAAIVVPPGPVQLRVTNIGSMVHNFSIPGLSKKTADLLAGESETLDLGILSEGAMDVLCEIAGHAGSGMVGTLTVTSGAAPSGSAAGGDGLHGYANWQEMDQAMEVRAKAYPAATMGDKGGRILEPTVLADGTKQFELVAKEVDWEVEPGKIVTAKTYNGVVPGPEIRVNVGDKVRIVVTNELTESTSVHFHGIRVPNRYDGVDPYTQMPIMPGETFVYEWTTVEAAVGIYHSHHDAQIQIPDGMFGSFMVGEMPIPDVLKEKGYTQVDKEVTMVLNDAGVIGLSLNGKSFPATEAYTMRLGQVMMVHYQNEGLQGHPMHLHQPVGWIIAKDGVPLLTPQPADTIWVSPGERYTVLYKAVDTGVWAWHCHILSHAEGPNGMFGMVSALIVTP</sequence>
<dbReference type="Gene3D" id="2.60.40.420">
    <property type="entry name" value="Cupredoxins - blue copper proteins"/>
    <property type="match status" value="3"/>
</dbReference>
<name>A0A6J6DRI3_9ZZZZ</name>
<reference evidence="8" key="1">
    <citation type="submission" date="2020-05" db="EMBL/GenBank/DDBJ databases">
        <authorList>
            <person name="Chiriac C."/>
            <person name="Salcher M."/>
            <person name="Ghai R."/>
            <person name="Kavagutti S V."/>
        </authorList>
    </citation>
    <scope>NUCLEOTIDE SEQUENCE</scope>
</reference>
<dbReference type="PANTHER" id="PTHR11709">
    <property type="entry name" value="MULTI-COPPER OXIDASE"/>
    <property type="match status" value="1"/>
</dbReference>
<keyword evidence="4" id="KW-1133">Transmembrane helix</keyword>
<keyword evidence="4" id="KW-0812">Transmembrane</keyword>
<evidence type="ECO:0000256" key="4">
    <source>
        <dbReference type="SAM" id="Phobius"/>
    </source>
</evidence>
<dbReference type="SUPFAM" id="SSF49503">
    <property type="entry name" value="Cupredoxins"/>
    <property type="match status" value="3"/>
</dbReference>
<keyword evidence="2" id="KW-0560">Oxidoreductase</keyword>
<dbReference type="GO" id="GO:0016491">
    <property type="term" value="F:oxidoreductase activity"/>
    <property type="evidence" value="ECO:0007669"/>
    <property type="project" value="UniProtKB-KW"/>
</dbReference>
<keyword evidence="1" id="KW-0479">Metal-binding</keyword>
<dbReference type="AlphaFoldDB" id="A0A6J6DRI3"/>
<dbReference type="InterPro" id="IPR011706">
    <property type="entry name" value="Cu-oxidase_C"/>
</dbReference>